<comment type="caution">
    <text evidence="14">The sequence shown here is derived from an EMBL/GenBank/DDBJ whole genome shotgun (WGS) entry which is preliminary data.</text>
</comment>
<feature type="transmembrane region" description="Helical" evidence="13">
    <location>
        <begin position="69"/>
        <end position="90"/>
    </location>
</feature>
<evidence type="ECO:0000256" key="1">
    <source>
        <dbReference type="ARBA" id="ARBA00004050"/>
    </source>
</evidence>
<dbReference type="InterPro" id="IPR000701">
    <property type="entry name" value="SuccDH_FuR_B_TM-su"/>
</dbReference>
<feature type="transmembrane region" description="Helical" evidence="13">
    <location>
        <begin position="102"/>
        <end position="124"/>
    </location>
</feature>
<dbReference type="Proteomes" id="UP000050836">
    <property type="component" value="Unassembled WGS sequence"/>
</dbReference>
<keyword evidence="10 13" id="KW-0472">Membrane</keyword>
<evidence type="ECO:0000256" key="11">
    <source>
        <dbReference type="ARBA" id="ARBA00025912"/>
    </source>
</evidence>
<comment type="function">
    <text evidence="1">Membrane-anchoring subunit of succinate dehydrogenase (SDH).</text>
</comment>
<feature type="transmembrane region" description="Helical" evidence="13">
    <location>
        <begin position="25"/>
        <end position="49"/>
    </location>
</feature>
<keyword evidence="5 12" id="KW-0349">Heme</keyword>
<reference evidence="14 15" key="1">
    <citation type="submission" date="2015-10" db="EMBL/GenBank/DDBJ databases">
        <title>Genome sequencing and analysis of members of genus Stenotrophomonas.</title>
        <authorList>
            <person name="Patil P.P."/>
            <person name="Midha S."/>
            <person name="Patil P.B."/>
        </authorList>
    </citation>
    <scope>NUCLEOTIDE SEQUENCE [LARGE SCALE GENOMIC DNA]</scope>
    <source>
        <strain evidence="14 15">JCM 9942</strain>
    </source>
</reference>
<evidence type="ECO:0000256" key="3">
    <source>
        <dbReference type="ARBA" id="ARBA00007244"/>
    </source>
</evidence>
<comment type="cofactor">
    <cofactor evidence="12">
        <name>heme</name>
        <dbReference type="ChEBI" id="CHEBI:30413"/>
    </cofactor>
    <text evidence="12">The heme is bound between the two transmembrane subunits.</text>
</comment>
<keyword evidence="8 13" id="KW-1133">Transmembrane helix</keyword>
<evidence type="ECO:0000256" key="10">
    <source>
        <dbReference type="ARBA" id="ARBA00023136"/>
    </source>
</evidence>
<feature type="binding site" description="axial binding residue" evidence="12">
    <location>
        <position position="81"/>
    </location>
    <ligand>
        <name>heme</name>
        <dbReference type="ChEBI" id="CHEBI:30413"/>
        <note>ligand shared with second transmembrane subunit</note>
    </ligand>
    <ligandPart>
        <name>Fe</name>
        <dbReference type="ChEBI" id="CHEBI:18248"/>
    </ligandPart>
</feature>
<dbReference type="PANTHER" id="PTHR10978:SF5">
    <property type="entry name" value="SUCCINATE DEHYDROGENASE CYTOCHROME B560 SUBUNIT, MITOCHONDRIAL"/>
    <property type="match status" value="1"/>
</dbReference>
<proteinExistence type="inferred from homology"/>
<evidence type="ECO:0000256" key="12">
    <source>
        <dbReference type="PIRSR" id="PIRSR000178-1"/>
    </source>
</evidence>
<keyword evidence="15" id="KW-1185">Reference proteome</keyword>
<protein>
    <recommendedName>
        <fullName evidence="4">Succinate dehydrogenase cytochrome b556 subunit</fullName>
    </recommendedName>
</protein>
<dbReference type="CDD" id="cd03499">
    <property type="entry name" value="SQR_TypeC_SdhC"/>
    <property type="match status" value="1"/>
</dbReference>
<dbReference type="PIRSF" id="PIRSF000178">
    <property type="entry name" value="SDH_cyt_b560"/>
    <property type="match status" value="1"/>
</dbReference>
<comment type="similarity">
    <text evidence="3">Belongs to the cytochrome b560 family.</text>
</comment>
<evidence type="ECO:0000256" key="6">
    <source>
        <dbReference type="ARBA" id="ARBA00022692"/>
    </source>
</evidence>
<dbReference type="EMBL" id="LLXS01000017">
    <property type="protein sequence ID" value="KRG42750.1"/>
    <property type="molecule type" value="Genomic_DNA"/>
</dbReference>
<dbReference type="Pfam" id="PF01127">
    <property type="entry name" value="Sdh_cyt"/>
    <property type="match status" value="1"/>
</dbReference>
<comment type="subunit">
    <text evidence="11">Part of an enzyme complex containing four subunits: a flavoprotein, an iron-sulfur protein, plus two membrane-anchoring proteins, SdhC and SdhD. The complex can form homotrimers.</text>
</comment>
<evidence type="ECO:0000256" key="13">
    <source>
        <dbReference type="SAM" id="Phobius"/>
    </source>
</evidence>
<evidence type="ECO:0000256" key="9">
    <source>
        <dbReference type="ARBA" id="ARBA00023004"/>
    </source>
</evidence>
<evidence type="ECO:0000256" key="4">
    <source>
        <dbReference type="ARBA" id="ARBA00020076"/>
    </source>
</evidence>
<comment type="subcellular location">
    <subcellularLocation>
        <location evidence="2">Membrane</location>
        <topology evidence="2">Multi-pass membrane protein</topology>
    </subcellularLocation>
</comment>
<dbReference type="Gene3D" id="1.20.1300.10">
    <property type="entry name" value="Fumarate reductase/succinate dehydrogenase, transmembrane subunit"/>
    <property type="match status" value="1"/>
</dbReference>
<dbReference type="AlphaFoldDB" id="A0A0R0AMM6"/>
<dbReference type="GO" id="GO:0016020">
    <property type="term" value="C:membrane"/>
    <property type="evidence" value="ECO:0007669"/>
    <property type="project" value="UniProtKB-SubCell"/>
</dbReference>
<dbReference type="NCBIfam" id="TIGR02970">
    <property type="entry name" value="succ_dehyd_cytB"/>
    <property type="match status" value="1"/>
</dbReference>
<dbReference type="SUPFAM" id="SSF81343">
    <property type="entry name" value="Fumarate reductase respiratory complex transmembrane subunits"/>
    <property type="match status" value="1"/>
</dbReference>
<dbReference type="RefSeq" id="WP_057505993.1">
    <property type="nucleotide sequence ID" value="NZ_LLXS01000017.1"/>
</dbReference>
<dbReference type="InterPro" id="IPR018495">
    <property type="entry name" value="Succ_DH_cyt_bsu_CS"/>
</dbReference>
<dbReference type="InterPro" id="IPR034804">
    <property type="entry name" value="SQR/QFR_C/D"/>
</dbReference>
<keyword evidence="9 12" id="KW-0408">Iron</keyword>
<gene>
    <name evidence="14" type="ORF">ARC78_08655</name>
</gene>
<accession>A0A0R0AMM6</accession>
<evidence type="ECO:0000256" key="5">
    <source>
        <dbReference type="ARBA" id="ARBA00022617"/>
    </source>
</evidence>
<dbReference type="InterPro" id="IPR014314">
    <property type="entry name" value="Succ_DH_cytb556"/>
</dbReference>
<evidence type="ECO:0000313" key="15">
    <source>
        <dbReference type="Proteomes" id="UP000050836"/>
    </source>
</evidence>
<dbReference type="PROSITE" id="PS01000">
    <property type="entry name" value="SDH_CYT_1"/>
    <property type="match status" value="1"/>
</dbReference>
<evidence type="ECO:0000313" key="14">
    <source>
        <dbReference type="EMBL" id="KRG42750.1"/>
    </source>
</evidence>
<dbReference type="GO" id="GO:0009055">
    <property type="term" value="F:electron transfer activity"/>
    <property type="evidence" value="ECO:0007669"/>
    <property type="project" value="InterPro"/>
</dbReference>
<dbReference type="GO" id="GO:0006099">
    <property type="term" value="P:tricarboxylic acid cycle"/>
    <property type="evidence" value="ECO:0007669"/>
    <property type="project" value="InterPro"/>
</dbReference>
<keyword evidence="6 13" id="KW-0812">Transmembrane</keyword>
<sequence length="130" mass="14296">MANRPRPLSPHLQVYRWQIQMATSILHRATGIILAVGALIIAGGLLALMMGPESWSCFTSHAGAWYGKVILFGWTWCFAYHLCNGIRHIVQDFAIGYAKPTFIRSSWVSVIASLVITALIWAYACMGAAA</sequence>
<evidence type="ECO:0000256" key="7">
    <source>
        <dbReference type="ARBA" id="ARBA00022723"/>
    </source>
</evidence>
<organism evidence="14 15">
    <name type="scientific">Stenotrophomonas pictorum JCM 9942</name>
    <dbReference type="NCBI Taxonomy" id="1236960"/>
    <lineage>
        <taxon>Bacteria</taxon>
        <taxon>Pseudomonadati</taxon>
        <taxon>Pseudomonadota</taxon>
        <taxon>Gammaproteobacteria</taxon>
        <taxon>Lysobacterales</taxon>
        <taxon>Lysobacteraceae</taxon>
        <taxon>Stenotrophomonas</taxon>
    </lineage>
</organism>
<evidence type="ECO:0000256" key="8">
    <source>
        <dbReference type="ARBA" id="ARBA00022989"/>
    </source>
</evidence>
<dbReference type="PANTHER" id="PTHR10978">
    <property type="entry name" value="SUCCINATE DEHYDROGENASE CYTOCHROME B560 SUBUNIT"/>
    <property type="match status" value="1"/>
</dbReference>
<name>A0A0R0AMM6_9GAMM</name>
<keyword evidence="7 12" id="KW-0479">Metal-binding</keyword>
<evidence type="ECO:0000256" key="2">
    <source>
        <dbReference type="ARBA" id="ARBA00004141"/>
    </source>
</evidence>
<dbReference type="GO" id="GO:0046872">
    <property type="term" value="F:metal ion binding"/>
    <property type="evidence" value="ECO:0007669"/>
    <property type="project" value="UniProtKB-KW"/>
</dbReference>